<dbReference type="SUPFAM" id="SSF56349">
    <property type="entry name" value="DNA breaking-rejoining enzymes"/>
    <property type="match status" value="1"/>
</dbReference>
<dbReference type="KEGG" id="cuv:CUREI_03555"/>
<evidence type="ECO:0000256" key="1">
    <source>
        <dbReference type="ARBA" id="ARBA00023172"/>
    </source>
</evidence>
<dbReference type="GO" id="GO:0015074">
    <property type="term" value="P:DNA integration"/>
    <property type="evidence" value="ECO:0007669"/>
    <property type="project" value="InterPro"/>
</dbReference>
<dbReference type="Proteomes" id="UP000028939">
    <property type="component" value="Chromosome"/>
</dbReference>
<protein>
    <submittedName>
        <fullName evidence="2">Recombinase XerC</fullName>
    </submittedName>
</protein>
<dbReference type="GO" id="GO:0006310">
    <property type="term" value="P:DNA recombination"/>
    <property type="evidence" value="ECO:0007669"/>
    <property type="project" value="UniProtKB-KW"/>
</dbReference>
<dbReference type="GO" id="GO:0003677">
    <property type="term" value="F:DNA binding"/>
    <property type="evidence" value="ECO:0007669"/>
    <property type="project" value="InterPro"/>
</dbReference>
<evidence type="ECO:0000313" key="2">
    <source>
        <dbReference type="EMBL" id="AIL96490.1"/>
    </source>
</evidence>
<evidence type="ECO:0000313" key="3">
    <source>
        <dbReference type="Proteomes" id="UP000028939"/>
    </source>
</evidence>
<dbReference type="OrthoDB" id="5189518at2"/>
<organism evidence="2 3">
    <name type="scientific">Corynebacterium ureicelerivorans</name>
    <dbReference type="NCBI Taxonomy" id="401472"/>
    <lineage>
        <taxon>Bacteria</taxon>
        <taxon>Bacillati</taxon>
        <taxon>Actinomycetota</taxon>
        <taxon>Actinomycetes</taxon>
        <taxon>Mycobacteriales</taxon>
        <taxon>Corynebacteriaceae</taxon>
        <taxon>Corynebacterium</taxon>
    </lineage>
</organism>
<dbReference type="AlphaFoldDB" id="A0A077HJM0"/>
<dbReference type="STRING" id="401472.CUREI_03555"/>
<dbReference type="InterPro" id="IPR013762">
    <property type="entry name" value="Integrase-like_cat_sf"/>
</dbReference>
<dbReference type="EMBL" id="CP009215">
    <property type="protein sequence ID" value="AIL96490.1"/>
    <property type="molecule type" value="Genomic_DNA"/>
</dbReference>
<dbReference type="RefSeq" id="WP_038610429.1">
    <property type="nucleotide sequence ID" value="NZ_CP009215.1"/>
</dbReference>
<dbReference type="Gene3D" id="1.10.443.10">
    <property type="entry name" value="Intergrase catalytic core"/>
    <property type="match status" value="1"/>
</dbReference>
<dbReference type="InterPro" id="IPR011010">
    <property type="entry name" value="DNA_brk_join_enz"/>
</dbReference>
<keyword evidence="3" id="KW-1185">Reference proteome</keyword>
<name>A0A077HJM0_9CORY</name>
<gene>
    <name evidence="2" type="ORF">CUREI_03555</name>
</gene>
<sequence>MHPNDVYKNKPTSVPDSTWDEIGEFVCQTVTDFINTCDTNVTRRRFEDIRNATTKHIKYCYEMGYDLDYAVIFDDEIIQQSVATNTHLTTGSQGAIRSKLTLVGETLNPNFEGKRRYHTYARSKTTQPYTASEQQRIWQWANSRLRTEERLTMKQVIVACGLGGGLKYGEAVNLRMRDVFLDAGGACLHVGERIVPVVADWDEGLRQRLRANPNPDEYLIYPDMQRRDKIMNRFITEEPNAAVLVPTFEKMRVTWIAEHMKHFVPDTAIANAAGVKSLRNYERFRPAEQSLEQFRGLMHRAETKQAGLVVVK</sequence>
<proteinExistence type="predicted"/>
<dbReference type="HOGENOM" id="CLU_060271_1_0_11"/>
<reference evidence="2 3" key="1">
    <citation type="submission" date="2014-08" db="EMBL/GenBank/DDBJ databases">
        <title>Complete genome sequence of Corynebacterium ureicelerivorans DSM 45051, a lipophilic and urea-splitting isolate from a blood culture of a septicaemia patient.</title>
        <authorList>
            <person name="Tippelt A."/>
            <person name="Albersmeier A."/>
            <person name="Brinkrolf K."/>
            <person name="Ruckert C."/>
            <person name="Tauch A."/>
        </authorList>
    </citation>
    <scope>NUCLEOTIDE SEQUENCE [LARGE SCALE GENOMIC DNA]</scope>
    <source>
        <strain evidence="2 3">IMMIB RIV-2301</strain>
    </source>
</reference>
<keyword evidence="1" id="KW-0233">DNA recombination</keyword>
<accession>A0A077HJM0</accession>